<keyword evidence="2" id="KW-1185">Reference proteome</keyword>
<name>A0A7W7S1G7_9ACTN</name>
<organism evidence="1 2">
    <name type="scientific">Streptosporangium album</name>
    <dbReference type="NCBI Taxonomy" id="47479"/>
    <lineage>
        <taxon>Bacteria</taxon>
        <taxon>Bacillati</taxon>
        <taxon>Actinomycetota</taxon>
        <taxon>Actinomycetes</taxon>
        <taxon>Streptosporangiales</taxon>
        <taxon>Streptosporangiaceae</taxon>
        <taxon>Streptosporangium</taxon>
    </lineage>
</organism>
<reference evidence="1 2" key="1">
    <citation type="submission" date="2020-08" db="EMBL/GenBank/DDBJ databases">
        <title>Sequencing the genomes of 1000 actinobacteria strains.</title>
        <authorList>
            <person name="Klenk H.-P."/>
        </authorList>
    </citation>
    <scope>NUCLEOTIDE SEQUENCE [LARGE SCALE GENOMIC DNA]</scope>
    <source>
        <strain evidence="1 2">DSM 43023</strain>
    </source>
</reference>
<evidence type="ECO:0000313" key="2">
    <source>
        <dbReference type="Proteomes" id="UP000534286"/>
    </source>
</evidence>
<proteinExistence type="predicted"/>
<dbReference type="AlphaFoldDB" id="A0A7W7S1G7"/>
<evidence type="ECO:0000313" key="1">
    <source>
        <dbReference type="EMBL" id="MBB4941987.1"/>
    </source>
</evidence>
<comment type="caution">
    <text evidence="1">The sequence shown here is derived from an EMBL/GenBank/DDBJ whole genome shotgun (WGS) entry which is preliminary data.</text>
</comment>
<dbReference type="Proteomes" id="UP000534286">
    <property type="component" value="Unassembled WGS sequence"/>
</dbReference>
<gene>
    <name evidence="1" type="ORF">FHR32_006373</name>
</gene>
<accession>A0A7W7S1G7</accession>
<protein>
    <submittedName>
        <fullName evidence="1">Uncharacterized protein</fullName>
    </submittedName>
</protein>
<dbReference type="RefSeq" id="WP_184758037.1">
    <property type="nucleotide sequence ID" value="NZ_BAABEK010000034.1"/>
</dbReference>
<sequence length="182" mass="18503">MTILGLDAGSRTLGEAEHLLHLVVKALGLPGGTVGCTHFVRTGLPHVACSLAVAGPVEPAGLPEGVSAAIGESRIGPEAEGAALAAAEHAAGASGRIITYPGQEALTGTLSVGEMLERSAIERVVVLAQPQEPAHDTLIVTNDHVRPVWRDGLITLLSMPAAGGRLMPAEVPNPTPCCADHS</sequence>
<dbReference type="EMBL" id="JACHJU010000003">
    <property type="protein sequence ID" value="MBB4941987.1"/>
    <property type="molecule type" value="Genomic_DNA"/>
</dbReference>